<name>A0ABX1JTI3_9MICC</name>
<evidence type="ECO:0000259" key="1">
    <source>
        <dbReference type="Pfam" id="PF00455"/>
    </source>
</evidence>
<dbReference type="Proteomes" id="UP000523795">
    <property type="component" value="Unassembled WGS sequence"/>
</dbReference>
<evidence type="ECO:0000313" key="2">
    <source>
        <dbReference type="EMBL" id="NKX51470.1"/>
    </source>
</evidence>
<evidence type="ECO:0000313" key="3">
    <source>
        <dbReference type="Proteomes" id="UP000523795"/>
    </source>
</evidence>
<dbReference type="EMBL" id="JAAZSR010000236">
    <property type="protein sequence ID" value="NKX51470.1"/>
    <property type="molecule type" value="Genomic_DNA"/>
</dbReference>
<feature type="domain" description="DeoR-like transcriptional repressor C-terminal sensor" evidence="1">
    <location>
        <begin position="5"/>
        <end position="58"/>
    </location>
</feature>
<sequence length="90" mass="10321">AITDDMCFHQSQATVDIKRAMFEASARRLLLVDHTKFEKRALPALMPLSRFDAVVVDSRTRRDEVSRLEARNIHVVVARNYQRSDAAKHA</sequence>
<organism evidence="2 3">
    <name type="scientific">Arthrobacter deserti</name>
    <dbReference type="NCBI Taxonomy" id="1742687"/>
    <lineage>
        <taxon>Bacteria</taxon>
        <taxon>Bacillati</taxon>
        <taxon>Actinomycetota</taxon>
        <taxon>Actinomycetes</taxon>
        <taxon>Micrococcales</taxon>
        <taxon>Micrococcaceae</taxon>
        <taxon>Arthrobacter</taxon>
    </lineage>
</organism>
<reference evidence="2 3" key="1">
    <citation type="submission" date="2020-04" db="EMBL/GenBank/DDBJ databases">
        <authorList>
            <person name="Liu S."/>
        </authorList>
    </citation>
    <scope>NUCLEOTIDE SEQUENCE [LARGE SCALE GENOMIC DNA]</scope>
    <source>
        <strain evidence="2 3">CGMCC 1.15091</strain>
    </source>
</reference>
<dbReference type="InterPro" id="IPR037171">
    <property type="entry name" value="NagB/RpiA_transferase-like"/>
</dbReference>
<protein>
    <submittedName>
        <fullName evidence="2">DeoR/GlpR transcriptional regulator</fullName>
    </submittedName>
</protein>
<dbReference type="SUPFAM" id="SSF100950">
    <property type="entry name" value="NagB/RpiA/CoA transferase-like"/>
    <property type="match status" value="1"/>
</dbReference>
<dbReference type="InterPro" id="IPR014036">
    <property type="entry name" value="DeoR-like_C"/>
</dbReference>
<gene>
    <name evidence="2" type="ORF">HER39_13005</name>
</gene>
<keyword evidence="3" id="KW-1185">Reference proteome</keyword>
<comment type="caution">
    <text evidence="2">The sequence shown here is derived from an EMBL/GenBank/DDBJ whole genome shotgun (WGS) entry which is preliminary data.</text>
</comment>
<proteinExistence type="predicted"/>
<feature type="non-terminal residue" evidence="2">
    <location>
        <position position="1"/>
    </location>
</feature>
<dbReference type="Pfam" id="PF00455">
    <property type="entry name" value="DeoRC"/>
    <property type="match status" value="1"/>
</dbReference>
<accession>A0ABX1JTI3</accession>